<feature type="compositionally biased region" description="Low complexity" evidence="1">
    <location>
        <begin position="521"/>
        <end position="537"/>
    </location>
</feature>
<dbReference type="InterPro" id="IPR012966">
    <property type="entry name" value="AHD"/>
</dbReference>
<feature type="region of interest" description="Disordered" evidence="1">
    <location>
        <begin position="521"/>
        <end position="560"/>
    </location>
</feature>
<dbReference type="InterPro" id="IPR011072">
    <property type="entry name" value="HR1_rho-bd"/>
</dbReference>
<evidence type="ECO:0000313" key="3">
    <source>
        <dbReference type="EMBL" id="CAG6791077.1"/>
    </source>
</evidence>
<dbReference type="GO" id="GO:0031106">
    <property type="term" value="P:septin ring organization"/>
    <property type="evidence" value="ECO:0007669"/>
    <property type="project" value="TreeGrafter"/>
</dbReference>
<dbReference type="EMBL" id="HBUF01319012">
    <property type="protein sequence ID" value="CAG6694621.1"/>
    <property type="molecule type" value="Transcribed_RNA"/>
</dbReference>
<dbReference type="PANTHER" id="PTHR21538:SF24">
    <property type="entry name" value="PH DOMAIN-CONTAINING PROTEIN"/>
    <property type="match status" value="1"/>
</dbReference>
<dbReference type="AlphaFoldDB" id="A0A8D9BYE7"/>
<proteinExistence type="predicted"/>
<organism evidence="3">
    <name type="scientific">Cacopsylla melanoneura</name>
    <dbReference type="NCBI Taxonomy" id="428564"/>
    <lineage>
        <taxon>Eukaryota</taxon>
        <taxon>Metazoa</taxon>
        <taxon>Ecdysozoa</taxon>
        <taxon>Arthropoda</taxon>
        <taxon>Hexapoda</taxon>
        <taxon>Insecta</taxon>
        <taxon>Pterygota</taxon>
        <taxon>Neoptera</taxon>
        <taxon>Paraneoptera</taxon>
        <taxon>Hemiptera</taxon>
        <taxon>Sternorrhyncha</taxon>
        <taxon>Psylloidea</taxon>
        <taxon>Psyllidae</taxon>
        <taxon>Psyllinae</taxon>
        <taxon>Cacopsylla</taxon>
    </lineage>
</organism>
<protein>
    <submittedName>
        <fullName evidence="3">Rhotekin</fullName>
    </submittedName>
</protein>
<dbReference type="EMBL" id="HBUF01674434">
    <property type="protein sequence ID" value="CAG6791077.1"/>
    <property type="molecule type" value="Transcribed_RNA"/>
</dbReference>
<reference evidence="3" key="1">
    <citation type="submission" date="2021-05" db="EMBL/GenBank/DDBJ databases">
        <authorList>
            <person name="Alioto T."/>
            <person name="Alioto T."/>
            <person name="Gomez Garrido J."/>
        </authorList>
    </citation>
    <scope>NUCLEOTIDE SEQUENCE</scope>
</reference>
<dbReference type="Pfam" id="PF08174">
    <property type="entry name" value="Anillin"/>
    <property type="match status" value="1"/>
</dbReference>
<dbReference type="EMBL" id="HBUF01674435">
    <property type="protein sequence ID" value="CAG6791078.1"/>
    <property type="molecule type" value="Transcribed_RNA"/>
</dbReference>
<dbReference type="PANTHER" id="PTHR21538">
    <property type="entry name" value="ANILLIN/RHOTEKIN RTKN"/>
    <property type="match status" value="1"/>
</dbReference>
<accession>A0A8D9BYE7</accession>
<dbReference type="GO" id="GO:0005826">
    <property type="term" value="C:actomyosin contractile ring"/>
    <property type="evidence" value="ECO:0007669"/>
    <property type="project" value="TreeGrafter"/>
</dbReference>
<feature type="domain" description="REM-1" evidence="2">
    <location>
        <begin position="70"/>
        <end position="133"/>
    </location>
</feature>
<dbReference type="GO" id="GO:0007165">
    <property type="term" value="P:signal transduction"/>
    <property type="evidence" value="ECO:0007669"/>
    <property type="project" value="InterPro"/>
</dbReference>
<evidence type="ECO:0000256" key="1">
    <source>
        <dbReference type="SAM" id="MobiDB-lite"/>
    </source>
</evidence>
<dbReference type="EMBL" id="HBUF01319013">
    <property type="protein sequence ID" value="CAG6694622.1"/>
    <property type="molecule type" value="Transcribed_RNA"/>
</dbReference>
<sequence>MHSCFPPLATLSIRDKPLQSPLIVNPQPPAVHRKSLTGYEDDTKYNSTGGKLEILEDLDLYYIRQIAHNRKEYDLEQKIDLEIKMREGTTKLLAACKHQAQTLEAAKNLLTSNERMSAYMAELQRRKKDMPPPRMNGITGCKARVSLSDIRLPLMWRDTDYFKNKGDYRRFAVFCLVRCGTELYDTSLLCPVDRSHTDLTFQDVLLFNGISPDFTISIEVYSHMLQDDLSMASTPRKIKKTIHSSISRTVGKKLALSLRDELNSGKIGPHFELMASARLTIDDSSDSVHTHDLKLESSENRSHQLPLFGHYCCRLAVQPDAVCRESHAGFLRVRNLTTSSASDDLVHDSTTSDDLVQDSSARRASEVTSQVWAALGGFQLKLWEDKDQYIRNEEALRSVPIDRETRIKCVSGSCKEIEIVNSVEEGREETLVLRCDTGDDKSLWLRHLTQHSKDHLRWKHTVTECMDVKLPSPSKIMFNKPARQGSLYDETPLIENVESQQQRRVTEPRRTVQDIFSLTHTPSTSLSSCSSSPSPTTFRDRSLSVSSKTRSGRWPFSRNN</sequence>
<dbReference type="EMBL" id="HBUF01674436">
    <property type="protein sequence ID" value="CAG6791079.1"/>
    <property type="molecule type" value="Transcribed_RNA"/>
</dbReference>
<name>A0A8D9BYE7_9HEMI</name>
<dbReference type="EMBL" id="HBUF01319011">
    <property type="protein sequence ID" value="CAG6694620.1"/>
    <property type="molecule type" value="Transcribed_RNA"/>
</dbReference>
<dbReference type="GO" id="GO:0000915">
    <property type="term" value="P:actomyosin contractile ring assembly"/>
    <property type="evidence" value="ECO:0007669"/>
    <property type="project" value="TreeGrafter"/>
</dbReference>
<dbReference type="SMART" id="SM00742">
    <property type="entry name" value="Hr1"/>
    <property type="match status" value="1"/>
</dbReference>
<dbReference type="GO" id="GO:0000281">
    <property type="term" value="P:mitotic cytokinesis"/>
    <property type="evidence" value="ECO:0007669"/>
    <property type="project" value="TreeGrafter"/>
</dbReference>
<dbReference type="InterPro" id="IPR051364">
    <property type="entry name" value="Cytokinesis/Rho-signaling"/>
</dbReference>
<evidence type="ECO:0000259" key="2">
    <source>
        <dbReference type="SMART" id="SM00742"/>
    </source>
</evidence>